<proteinExistence type="predicted"/>
<feature type="domain" description="DUF6985" evidence="1">
    <location>
        <begin position="7"/>
        <end position="152"/>
    </location>
</feature>
<organism evidence="2 3">
    <name type="scientific">Terasakiispira papahanaumokuakeensis</name>
    <dbReference type="NCBI Taxonomy" id="197479"/>
    <lineage>
        <taxon>Bacteria</taxon>
        <taxon>Pseudomonadati</taxon>
        <taxon>Pseudomonadota</taxon>
        <taxon>Gammaproteobacteria</taxon>
        <taxon>Oceanospirillales</taxon>
        <taxon>Terasakiispira</taxon>
    </lineage>
</organism>
<evidence type="ECO:0000313" key="3">
    <source>
        <dbReference type="Proteomes" id="UP000094291"/>
    </source>
</evidence>
<dbReference type="AlphaFoldDB" id="A0A1E2VDV2"/>
<reference evidence="2 3" key="1">
    <citation type="submission" date="2016-08" db="EMBL/GenBank/DDBJ databases">
        <authorList>
            <person name="Seilhamer J.J."/>
        </authorList>
    </citation>
    <scope>NUCLEOTIDE SEQUENCE [LARGE SCALE GENOMIC DNA]</scope>
    <source>
        <strain evidence="2 3">PH27A</strain>
    </source>
</reference>
<gene>
    <name evidence="2" type="ORF">BFW38_04490</name>
</gene>
<dbReference type="InterPro" id="IPR054254">
    <property type="entry name" value="DUF6985"/>
</dbReference>
<evidence type="ECO:0000259" key="1">
    <source>
        <dbReference type="Pfam" id="PF22481"/>
    </source>
</evidence>
<dbReference type="EMBL" id="MDTQ01000001">
    <property type="protein sequence ID" value="ODC05179.1"/>
    <property type="molecule type" value="Genomic_DNA"/>
</dbReference>
<dbReference type="STRING" id="197479.BFW38_04490"/>
<accession>A0A1E2VDV2</accession>
<comment type="caution">
    <text evidence="2">The sequence shown here is derived from an EMBL/GenBank/DDBJ whole genome shotgun (WGS) entry which is preliminary data.</text>
</comment>
<dbReference type="Pfam" id="PF22481">
    <property type="entry name" value="DUF6985"/>
    <property type="match status" value="1"/>
</dbReference>
<dbReference type="Proteomes" id="UP000094291">
    <property type="component" value="Unassembled WGS sequence"/>
</dbReference>
<sequence length="169" mass="19707">MSVGTISIDDRYDECFTDPIKVAFLDDKECEFLIENYKDDKVKEDFQKAINNFINLDKSVLYGVSGLVYQYYLKTLKYLSPEDDGYVEIERPQDVWQFVRFGCEPAVSRRDDDNTIYISLVCSCDWEREHGLQLVFKDGRYVNKLGGYDGHLTHSDAFDDESLEGVIYR</sequence>
<name>A0A1E2VDV2_9GAMM</name>
<keyword evidence="3" id="KW-1185">Reference proteome</keyword>
<evidence type="ECO:0000313" key="2">
    <source>
        <dbReference type="EMBL" id="ODC05179.1"/>
    </source>
</evidence>
<protein>
    <recommendedName>
        <fullName evidence="1">DUF6985 domain-containing protein</fullName>
    </recommendedName>
</protein>